<sequence>MTDAPKRVEPAFSGGQREQLTAFLDYLRGTVTWKCGGLSDEQARRSLVPSELTTVAGLLQHLTYVEEYWFGVVLDGRPDSWKDALEEDRDAEFRLALGKPMSELLAGYERQCERSREITAKLALEDEVPFRGGTINLRWVLIHLIEETARHAGHLDLLREMTDGLTGE</sequence>
<keyword evidence="2" id="KW-1185">Reference proteome</keyword>
<dbReference type="InterPro" id="IPR007061">
    <property type="entry name" value="MST-like"/>
</dbReference>
<evidence type="ECO:0000313" key="2">
    <source>
        <dbReference type="Proteomes" id="UP001163203"/>
    </source>
</evidence>
<dbReference type="SUPFAM" id="SSF109854">
    <property type="entry name" value="DinB/YfiT-like putative metalloenzymes"/>
    <property type="match status" value="1"/>
</dbReference>
<accession>A0ABY7AXC3</accession>
<dbReference type="InterPro" id="IPR034660">
    <property type="entry name" value="DinB/YfiT-like"/>
</dbReference>
<reference evidence="1" key="1">
    <citation type="submission" date="2022-11" db="EMBL/GenBank/DDBJ databases">
        <authorList>
            <person name="Mo P."/>
        </authorList>
    </citation>
    <scope>NUCLEOTIDE SEQUENCE</scope>
    <source>
        <strain evidence="1">HUAS 11-8</strain>
    </source>
</reference>
<proteinExistence type="predicted"/>
<dbReference type="RefSeq" id="WP_268753895.1">
    <property type="nucleotide sequence ID" value="NZ_CP113836.1"/>
</dbReference>
<protein>
    <submittedName>
        <fullName evidence="1">DinB family protein</fullName>
    </submittedName>
</protein>
<dbReference type="EMBL" id="CP113836">
    <property type="protein sequence ID" value="WAL63658.1"/>
    <property type="molecule type" value="Genomic_DNA"/>
</dbReference>
<name>A0ABY7AXC3_9PSEU</name>
<gene>
    <name evidence="1" type="ORF">ORV05_21940</name>
</gene>
<evidence type="ECO:0000313" key="1">
    <source>
        <dbReference type="EMBL" id="WAL63658.1"/>
    </source>
</evidence>
<dbReference type="Gene3D" id="1.20.120.450">
    <property type="entry name" value="dinb family like domain"/>
    <property type="match status" value="1"/>
</dbReference>
<dbReference type="Proteomes" id="UP001163203">
    <property type="component" value="Chromosome"/>
</dbReference>
<organism evidence="1 2">
    <name type="scientific">Amycolatopsis cynarae</name>
    <dbReference type="NCBI Taxonomy" id="2995223"/>
    <lineage>
        <taxon>Bacteria</taxon>
        <taxon>Bacillati</taxon>
        <taxon>Actinomycetota</taxon>
        <taxon>Actinomycetes</taxon>
        <taxon>Pseudonocardiales</taxon>
        <taxon>Pseudonocardiaceae</taxon>
        <taxon>Amycolatopsis</taxon>
    </lineage>
</organism>
<dbReference type="Pfam" id="PF04978">
    <property type="entry name" value="MST"/>
    <property type="match status" value="1"/>
</dbReference>